<feature type="region of interest" description="Disordered" evidence="1">
    <location>
        <begin position="106"/>
        <end position="156"/>
    </location>
</feature>
<name>A0ABR1UNS2_9PEZI</name>
<gene>
    <name evidence="3" type="ORF">PG996_010493</name>
</gene>
<keyword evidence="2" id="KW-0812">Transmembrane</keyword>
<protein>
    <recommendedName>
        <fullName evidence="5">Mid2 domain-containing protein</fullName>
    </recommendedName>
</protein>
<comment type="caution">
    <text evidence="3">The sequence shown here is derived from an EMBL/GenBank/DDBJ whole genome shotgun (WGS) entry which is preliminary data.</text>
</comment>
<accession>A0ABR1UNS2</accession>
<evidence type="ECO:0008006" key="5">
    <source>
        <dbReference type="Google" id="ProtNLM"/>
    </source>
</evidence>
<sequence length="156" mass="16618">MRYYCGNVDYYKDKDVREHNIATAVFRPLQATSASSSTSSAAASSITNQAAYDSSNNNNNGGGGGNNNSHALAISLGVGIPIGLALLGSIIFLSLQIRKRVNTTGQLEGSKIGSGGYTPQVIQEGKPHSIVSQQQQQVYPSELNDREPQELYGNLK</sequence>
<dbReference type="EMBL" id="JAQQWM010000006">
    <property type="protein sequence ID" value="KAK8060563.1"/>
    <property type="molecule type" value="Genomic_DNA"/>
</dbReference>
<evidence type="ECO:0000313" key="4">
    <source>
        <dbReference type="Proteomes" id="UP001446871"/>
    </source>
</evidence>
<proteinExistence type="predicted"/>
<evidence type="ECO:0000256" key="2">
    <source>
        <dbReference type="SAM" id="Phobius"/>
    </source>
</evidence>
<keyword evidence="2" id="KW-0472">Membrane</keyword>
<feature type="transmembrane region" description="Helical" evidence="2">
    <location>
        <begin position="71"/>
        <end position="93"/>
    </location>
</feature>
<evidence type="ECO:0000313" key="3">
    <source>
        <dbReference type="EMBL" id="KAK8060563.1"/>
    </source>
</evidence>
<keyword evidence="4" id="KW-1185">Reference proteome</keyword>
<dbReference type="Proteomes" id="UP001446871">
    <property type="component" value="Unassembled WGS sequence"/>
</dbReference>
<organism evidence="3 4">
    <name type="scientific">Apiospora saccharicola</name>
    <dbReference type="NCBI Taxonomy" id="335842"/>
    <lineage>
        <taxon>Eukaryota</taxon>
        <taxon>Fungi</taxon>
        <taxon>Dikarya</taxon>
        <taxon>Ascomycota</taxon>
        <taxon>Pezizomycotina</taxon>
        <taxon>Sordariomycetes</taxon>
        <taxon>Xylariomycetidae</taxon>
        <taxon>Amphisphaeriales</taxon>
        <taxon>Apiosporaceae</taxon>
        <taxon>Apiospora</taxon>
    </lineage>
</organism>
<reference evidence="3 4" key="1">
    <citation type="submission" date="2023-01" db="EMBL/GenBank/DDBJ databases">
        <title>Analysis of 21 Apiospora genomes using comparative genomics revels a genus with tremendous synthesis potential of carbohydrate active enzymes and secondary metabolites.</title>
        <authorList>
            <person name="Sorensen T."/>
        </authorList>
    </citation>
    <scope>NUCLEOTIDE SEQUENCE [LARGE SCALE GENOMIC DNA]</scope>
    <source>
        <strain evidence="3 4">CBS 83171</strain>
    </source>
</reference>
<evidence type="ECO:0000256" key="1">
    <source>
        <dbReference type="SAM" id="MobiDB-lite"/>
    </source>
</evidence>
<keyword evidence="2" id="KW-1133">Transmembrane helix</keyword>
<feature type="compositionally biased region" description="Polar residues" evidence="1">
    <location>
        <begin position="130"/>
        <end position="139"/>
    </location>
</feature>